<keyword evidence="2" id="KW-1185">Reference proteome</keyword>
<dbReference type="EMBL" id="LKEB01000016">
    <property type="protein sequence ID" value="ROW13956.1"/>
    <property type="molecule type" value="Genomic_DNA"/>
</dbReference>
<proteinExistence type="predicted"/>
<organism evidence="1 2">
    <name type="scientific">Cytospora leucostoma</name>
    <dbReference type="NCBI Taxonomy" id="1230097"/>
    <lineage>
        <taxon>Eukaryota</taxon>
        <taxon>Fungi</taxon>
        <taxon>Dikarya</taxon>
        <taxon>Ascomycota</taxon>
        <taxon>Pezizomycotina</taxon>
        <taxon>Sordariomycetes</taxon>
        <taxon>Sordariomycetidae</taxon>
        <taxon>Diaporthales</taxon>
        <taxon>Cytosporaceae</taxon>
        <taxon>Cytospora</taxon>
    </lineage>
</organism>
<dbReference type="AlphaFoldDB" id="A0A423XD08"/>
<comment type="caution">
    <text evidence="1">The sequence shown here is derived from an EMBL/GenBank/DDBJ whole genome shotgun (WGS) entry which is preliminary data.</text>
</comment>
<name>A0A423XD08_9PEZI</name>
<accession>A0A423XD08</accession>
<dbReference type="InParanoid" id="A0A423XD08"/>
<protein>
    <submittedName>
        <fullName evidence="1">Uncharacterized protein</fullName>
    </submittedName>
</protein>
<gene>
    <name evidence="1" type="ORF">VPNG_04052</name>
</gene>
<dbReference type="Proteomes" id="UP000285146">
    <property type="component" value="Unassembled WGS sequence"/>
</dbReference>
<sequence>MTEPKTVLSWLKPTRATSREGEVAEGPAHIPHPYFKTAKLLCRTCKQGDEVYPYRTVPSNQHNPNRQYFACHRCAEATAPKGQFICWADGRGVEEGNPLCGCGLTSREDVTTGWRGKSVPGRKFWACAVGRCGFDEREDERVAYERWVVREREREHEQEGGGGDRVV</sequence>
<evidence type="ECO:0000313" key="1">
    <source>
        <dbReference type="EMBL" id="ROW13956.1"/>
    </source>
</evidence>
<dbReference type="OrthoDB" id="4469945at2759"/>
<reference evidence="1 2" key="1">
    <citation type="submission" date="2015-09" db="EMBL/GenBank/DDBJ databases">
        <title>Host preference determinants of Valsa canker pathogens revealed by comparative genomics.</title>
        <authorList>
            <person name="Yin Z."/>
            <person name="Huang L."/>
        </authorList>
    </citation>
    <scope>NUCLEOTIDE SEQUENCE [LARGE SCALE GENOMIC DNA]</scope>
    <source>
        <strain evidence="1 2">SXYLt</strain>
    </source>
</reference>
<evidence type="ECO:0000313" key="2">
    <source>
        <dbReference type="Proteomes" id="UP000285146"/>
    </source>
</evidence>